<sequence length="596" mass="65818">MANLSSLPPEIVRYIVEDVLTPPFDGFRRILNLRLVNRIFDRELIYLMGKLEVLRHETVHCRTVPWHHPNDGAAVSIESGVLFLARYLLHRPHHRRGELWTNFSALLNHLVDDILRLQPSPLAVDGDDDDDPRRLPMLTSLCRHYLDRPGRRAPGRGAYRTDVDTRPGGRPWFFSFLFPGIGDVSDLAYPYERSLITARVLLGPPWSDGLDGASIIAALGRLVLREHSQLYTIGSTVHALIHSGNAALFRDVLRRLPAPRYALTGFDINDPRDRYLEAAVCSGELDMVRAVLDPPQGPPHRWHGAAFEGTVARAIRERRPDMAWFLLWLRDSGPMIEEYDEEAGGGGVLLHDGLREASRVGDPALVAYLLGAELGRHDGVGLLDCCRTPLEIACAGGHEEVARLLLAASADPYARGRRRRRGGSGSQEEKPCRALDGHLVTASGPMFAAGVGGHIGVADLLVEVGGLRLAAEDWRRVAQGVMECGQAAFLEWMLEREVLGPDPDEEGWVGGEGYDVLGEACVWGNADIFRVLDSRGLLRNRPVWVMGLGQGERGHHHRPLPGTSHSDYAVRCPVCRSGGSARGCSAAGSSRRWWRP</sequence>
<evidence type="ECO:0000256" key="1">
    <source>
        <dbReference type="PROSITE-ProRule" id="PRU00023"/>
    </source>
</evidence>
<organism evidence="2 3">
    <name type="scientific">Apiospora marii</name>
    <dbReference type="NCBI Taxonomy" id="335849"/>
    <lineage>
        <taxon>Eukaryota</taxon>
        <taxon>Fungi</taxon>
        <taxon>Dikarya</taxon>
        <taxon>Ascomycota</taxon>
        <taxon>Pezizomycotina</taxon>
        <taxon>Sordariomycetes</taxon>
        <taxon>Xylariomycetidae</taxon>
        <taxon>Amphisphaeriales</taxon>
        <taxon>Apiosporaceae</taxon>
        <taxon>Apiospora</taxon>
    </lineage>
</organism>
<comment type="caution">
    <text evidence="2">The sequence shown here is derived from an EMBL/GenBank/DDBJ whole genome shotgun (WGS) entry which is preliminary data.</text>
</comment>
<evidence type="ECO:0000313" key="3">
    <source>
        <dbReference type="Proteomes" id="UP001396898"/>
    </source>
</evidence>
<protein>
    <recommendedName>
        <fullName evidence="4">F-box domain-containing protein</fullName>
    </recommendedName>
</protein>
<accession>A0ABR1RK74</accession>
<gene>
    <name evidence="2" type="ORF">PG991_010324</name>
</gene>
<dbReference type="PROSITE" id="PS50088">
    <property type="entry name" value="ANK_REPEAT"/>
    <property type="match status" value="1"/>
</dbReference>
<dbReference type="SMART" id="SM00248">
    <property type="entry name" value="ANK"/>
    <property type="match status" value="2"/>
</dbReference>
<dbReference type="EMBL" id="JAQQWI010000015">
    <property type="protein sequence ID" value="KAK8012949.1"/>
    <property type="molecule type" value="Genomic_DNA"/>
</dbReference>
<dbReference type="InterPro" id="IPR036770">
    <property type="entry name" value="Ankyrin_rpt-contain_sf"/>
</dbReference>
<name>A0ABR1RK74_9PEZI</name>
<feature type="repeat" description="ANK" evidence="1">
    <location>
        <begin position="387"/>
        <end position="417"/>
    </location>
</feature>
<dbReference type="Gene3D" id="1.25.40.20">
    <property type="entry name" value="Ankyrin repeat-containing domain"/>
    <property type="match status" value="1"/>
</dbReference>
<evidence type="ECO:0008006" key="4">
    <source>
        <dbReference type="Google" id="ProtNLM"/>
    </source>
</evidence>
<evidence type="ECO:0000313" key="2">
    <source>
        <dbReference type="EMBL" id="KAK8012949.1"/>
    </source>
</evidence>
<keyword evidence="3" id="KW-1185">Reference proteome</keyword>
<dbReference type="SUPFAM" id="SSF48403">
    <property type="entry name" value="Ankyrin repeat"/>
    <property type="match status" value="1"/>
</dbReference>
<proteinExistence type="predicted"/>
<dbReference type="InterPro" id="IPR002110">
    <property type="entry name" value="Ankyrin_rpt"/>
</dbReference>
<reference evidence="2 3" key="1">
    <citation type="submission" date="2023-01" db="EMBL/GenBank/DDBJ databases">
        <title>Analysis of 21 Apiospora genomes using comparative genomics revels a genus with tremendous synthesis potential of carbohydrate active enzymes and secondary metabolites.</title>
        <authorList>
            <person name="Sorensen T."/>
        </authorList>
    </citation>
    <scope>NUCLEOTIDE SEQUENCE [LARGE SCALE GENOMIC DNA]</scope>
    <source>
        <strain evidence="2 3">CBS 20057</strain>
    </source>
</reference>
<dbReference type="Proteomes" id="UP001396898">
    <property type="component" value="Unassembled WGS sequence"/>
</dbReference>
<keyword evidence="1" id="KW-0040">ANK repeat</keyword>
<dbReference type="Pfam" id="PF00023">
    <property type="entry name" value="Ank"/>
    <property type="match status" value="1"/>
</dbReference>